<gene>
    <name evidence="2" type="primary">FP016230.1</name>
</gene>
<sequence length="81" mass="8489">ASACSDRASSRNRAEPRVHQVLDPGTNSGTGASTPSPGLFHVKCTTGQKPPCRECWAADGRDHVPKSSATGLSSSHYSRLP</sequence>
<organism evidence="2">
    <name type="scientific">Nothobranchius korthausae</name>
    <dbReference type="NCBI Taxonomy" id="1143690"/>
    <lineage>
        <taxon>Eukaryota</taxon>
        <taxon>Metazoa</taxon>
        <taxon>Chordata</taxon>
        <taxon>Craniata</taxon>
        <taxon>Vertebrata</taxon>
        <taxon>Euteleostomi</taxon>
        <taxon>Actinopterygii</taxon>
        <taxon>Neopterygii</taxon>
        <taxon>Teleostei</taxon>
        <taxon>Neoteleostei</taxon>
        <taxon>Acanthomorphata</taxon>
        <taxon>Ovalentaria</taxon>
        <taxon>Atherinomorphae</taxon>
        <taxon>Cyprinodontiformes</taxon>
        <taxon>Nothobranchiidae</taxon>
        <taxon>Nothobranchius</taxon>
    </lineage>
</organism>
<feature type="region of interest" description="Disordered" evidence="1">
    <location>
        <begin position="1"/>
        <end position="42"/>
    </location>
</feature>
<feature type="compositionally biased region" description="Polar residues" evidence="1">
    <location>
        <begin position="25"/>
        <end position="36"/>
    </location>
</feature>
<name>A0A1A8GM09_9TELE</name>
<evidence type="ECO:0000256" key="1">
    <source>
        <dbReference type="SAM" id="MobiDB-lite"/>
    </source>
</evidence>
<dbReference type="EMBL" id="HAEC01004110">
    <property type="protein sequence ID" value="SBQ72187.1"/>
    <property type="molecule type" value="Transcribed_RNA"/>
</dbReference>
<feature type="non-terminal residue" evidence="2">
    <location>
        <position position="81"/>
    </location>
</feature>
<feature type="non-terminal residue" evidence="2">
    <location>
        <position position="1"/>
    </location>
</feature>
<evidence type="ECO:0000313" key="2">
    <source>
        <dbReference type="EMBL" id="SBQ72187.1"/>
    </source>
</evidence>
<reference evidence="2" key="2">
    <citation type="submission" date="2016-06" db="EMBL/GenBank/DDBJ databases">
        <title>The genome of a short-lived fish provides insights into sex chromosome evolution and the genetic control of aging.</title>
        <authorList>
            <person name="Reichwald K."/>
            <person name="Felder M."/>
            <person name="Petzold A."/>
            <person name="Koch P."/>
            <person name="Groth M."/>
            <person name="Platzer M."/>
        </authorList>
    </citation>
    <scope>NUCLEOTIDE SEQUENCE</scope>
    <source>
        <tissue evidence="2">Brain</tissue>
    </source>
</reference>
<reference evidence="2" key="1">
    <citation type="submission" date="2016-05" db="EMBL/GenBank/DDBJ databases">
        <authorList>
            <person name="Lavstsen T."/>
            <person name="Jespersen J.S."/>
        </authorList>
    </citation>
    <scope>NUCLEOTIDE SEQUENCE</scope>
    <source>
        <tissue evidence="2">Brain</tissue>
    </source>
</reference>
<feature type="compositionally biased region" description="Basic and acidic residues" evidence="1">
    <location>
        <begin position="8"/>
        <end position="20"/>
    </location>
</feature>
<protein>
    <submittedName>
        <fullName evidence="2">Uncharacterized protein</fullName>
    </submittedName>
</protein>
<proteinExistence type="predicted"/>
<dbReference type="AlphaFoldDB" id="A0A1A8GM09"/>
<feature type="compositionally biased region" description="Polar residues" evidence="1">
    <location>
        <begin position="67"/>
        <end position="81"/>
    </location>
</feature>
<feature type="region of interest" description="Disordered" evidence="1">
    <location>
        <begin position="57"/>
        <end position="81"/>
    </location>
</feature>
<accession>A0A1A8GM09</accession>